<comment type="caution">
    <text evidence="1">The sequence shown here is derived from an EMBL/GenBank/DDBJ whole genome shotgun (WGS) entry which is preliminary data.</text>
</comment>
<evidence type="ECO:0000313" key="2">
    <source>
        <dbReference type="Proteomes" id="UP000251341"/>
    </source>
</evidence>
<proteinExistence type="predicted"/>
<organism evidence="1 2">
    <name type="scientific">Limnohabitans curvus</name>
    <dbReference type="NCBI Taxonomy" id="323423"/>
    <lineage>
        <taxon>Bacteria</taxon>
        <taxon>Pseudomonadati</taxon>
        <taxon>Pseudomonadota</taxon>
        <taxon>Betaproteobacteria</taxon>
        <taxon>Burkholderiales</taxon>
        <taxon>Comamonadaceae</taxon>
        <taxon>Limnohabitans</taxon>
    </lineage>
</organism>
<dbReference type="Proteomes" id="UP000251341">
    <property type="component" value="Unassembled WGS sequence"/>
</dbReference>
<dbReference type="AlphaFoldDB" id="A0A315G1W0"/>
<dbReference type="EMBL" id="NESP01000001">
    <property type="protein sequence ID" value="PUE59707.1"/>
    <property type="molecule type" value="Genomic_DNA"/>
</dbReference>
<name>A0A315G1W0_9BURK</name>
<accession>A0A315G1W0</accession>
<evidence type="ECO:0000313" key="1">
    <source>
        <dbReference type="EMBL" id="PUE59707.1"/>
    </source>
</evidence>
<sequence>MQQKRSTFMRKRGIYSVNVSTLHRCGQFGPKRTRLHKWLDDNDLALIKIVELGNNLNNANSWVQLTNLVTLTDELTAAGSLRQLTDAEIDQYLAGGEEHEEQLLARLYPELEVEFTQEQLLRKFDIAAIDQSSLQNYITWLLTEATLLNDGKRELYARQAKTILAVTKQLGGKYLQRKKRSQFGRTYYDGLSVQNVNKDLRRAMLGDCWEYDVRSSVVAWKMSFASEYLKNTGLQQDVKKAFCTTLWYLQDKVEFMQQVQEQTFDDGTNVPVDLQRNLIKEAMTALCFGAKLTKHGWRTNDDGWQNPALADIIKNEDERTRFMACTDVRDFVREQNTLDTYINKCVEVQEPTLLKLEILRANKRHSKAKVIAYLYQNAEAQAMAKAYEFLKSKNMGVLAKIHDAFIVRKKLSQTVKHELEELVQFETHNEYWHLGEKQLTRWGDLQTQDEKQRIAQHKAFIANEVNYMRSKPKPQKQ</sequence>
<reference evidence="1 2" key="1">
    <citation type="submission" date="2017-04" db="EMBL/GenBank/DDBJ databases">
        <title>Unexpected and diverse lifestyles within the genus Limnohabitans.</title>
        <authorList>
            <person name="Kasalicky V."/>
            <person name="Mehrshad M."/>
            <person name="Andrei S.-A."/>
            <person name="Salcher M."/>
            <person name="Kratochvilova H."/>
            <person name="Simek K."/>
            <person name="Ghai R."/>
        </authorList>
    </citation>
    <scope>NUCLEOTIDE SEQUENCE [LARGE SCALE GENOMIC DNA]</scope>
    <source>
        <strain evidence="1 2">MWH-C5</strain>
    </source>
</reference>
<gene>
    <name evidence="1" type="ORF">B9Z44_09030</name>
</gene>
<protein>
    <submittedName>
        <fullName evidence="1">Uncharacterized protein</fullName>
    </submittedName>
</protein>
<keyword evidence="2" id="KW-1185">Reference proteome</keyword>